<dbReference type="SUPFAM" id="SSF51182">
    <property type="entry name" value="RmlC-like cupins"/>
    <property type="match status" value="1"/>
</dbReference>
<dbReference type="InterPro" id="IPR018060">
    <property type="entry name" value="HTH_AraC"/>
</dbReference>
<evidence type="ECO:0000313" key="6">
    <source>
        <dbReference type="Proteomes" id="UP000199159"/>
    </source>
</evidence>
<dbReference type="Gene3D" id="1.10.10.60">
    <property type="entry name" value="Homeodomain-like"/>
    <property type="match status" value="2"/>
</dbReference>
<dbReference type="InterPro" id="IPR003313">
    <property type="entry name" value="AraC-bd"/>
</dbReference>
<organism evidence="5 6">
    <name type="scientific">Litchfieldia salsa</name>
    <dbReference type="NCBI Taxonomy" id="930152"/>
    <lineage>
        <taxon>Bacteria</taxon>
        <taxon>Bacillati</taxon>
        <taxon>Bacillota</taxon>
        <taxon>Bacilli</taxon>
        <taxon>Bacillales</taxon>
        <taxon>Bacillaceae</taxon>
        <taxon>Litchfieldia</taxon>
    </lineage>
</organism>
<sequence length="286" mass="33242">MEITLSKKEHTVIPDQTFPINIFHIHYPDPHIIPLHWHEHLEWIVIAKGSFRVQVGSTFQDLHEGDLIFVNTKQIHSAFPESKDSELYAIVFNESLIRNTGLDNTEKKYILPLLSNDVSVPTYFKANEPQSLIIENCLMKLRDVYSEKPYGYELIVKARLLESIGYAFQKAEEMPLRKRNQDKGSIDPVLVHLSNHFHEPLSVKQAASICCISPNYFCYLFKRATGKTLTEYMNMLRIHEAERLLRTHHYTVQQVAFTVGYTNLTYFGRVFRKLKNASPSEFLKNN</sequence>
<protein>
    <submittedName>
        <fullName evidence="5">AraC-type DNA-binding protein</fullName>
    </submittedName>
</protein>
<dbReference type="InterPro" id="IPR011051">
    <property type="entry name" value="RmlC_Cupin_sf"/>
</dbReference>
<proteinExistence type="predicted"/>
<keyword evidence="2 5" id="KW-0238">DNA-binding</keyword>
<dbReference type="OrthoDB" id="8737373at2"/>
<dbReference type="PROSITE" id="PS00041">
    <property type="entry name" value="HTH_ARAC_FAMILY_1"/>
    <property type="match status" value="1"/>
</dbReference>
<keyword evidence="6" id="KW-1185">Reference proteome</keyword>
<keyword evidence="1" id="KW-0805">Transcription regulation</keyword>
<dbReference type="STRING" id="930152.SAMN05216565_108153"/>
<accession>A0A1H0W0K8</accession>
<dbReference type="InterPro" id="IPR014710">
    <property type="entry name" value="RmlC-like_jellyroll"/>
</dbReference>
<evidence type="ECO:0000256" key="2">
    <source>
        <dbReference type="ARBA" id="ARBA00023125"/>
    </source>
</evidence>
<name>A0A1H0W0K8_9BACI</name>
<dbReference type="SMART" id="SM00342">
    <property type="entry name" value="HTH_ARAC"/>
    <property type="match status" value="1"/>
</dbReference>
<dbReference type="PANTHER" id="PTHR43280:SF28">
    <property type="entry name" value="HTH-TYPE TRANSCRIPTIONAL ACTIVATOR RHAS"/>
    <property type="match status" value="1"/>
</dbReference>
<evidence type="ECO:0000256" key="3">
    <source>
        <dbReference type="ARBA" id="ARBA00023163"/>
    </source>
</evidence>
<dbReference type="GO" id="GO:0043565">
    <property type="term" value="F:sequence-specific DNA binding"/>
    <property type="evidence" value="ECO:0007669"/>
    <property type="project" value="InterPro"/>
</dbReference>
<dbReference type="PROSITE" id="PS01124">
    <property type="entry name" value="HTH_ARAC_FAMILY_2"/>
    <property type="match status" value="1"/>
</dbReference>
<reference evidence="6" key="1">
    <citation type="submission" date="2016-10" db="EMBL/GenBank/DDBJ databases">
        <authorList>
            <person name="Varghese N."/>
            <person name="Submissions S."/>
        </authorList>
    </citation>
    <scope>NUCLEOTIDE SEQUENCE [LARGE SCALE GENOMIC DNA]</scope>
    <source>
        <strain evidence="6">IBRC-M10078</strain>
    </source>
</reference>
<dbReference type="InterPro" id="IPR009057">
    <property type="entry name" value="Homeodomain-like_sf"/>
</dbReference>
<dbReference type="Pfam" id="PF02311">
    <property type="entry name" value="AraC_binding"/>
    <property type="match status" value="1"/>
</dbReference>
<dbReference type="PANTHER" id="PTHR43280">
    <property type="entry name" value="ARAC-FAMILY TRANSCRIPTIONAL REGULATOR"/>
    <property type="match status" value="1"/>
</dbReference>
<dbReference type="Pfam" id="PF12833">
    <property type="entry name" value="HTH_18"/>
    <property type="match status" value="1"/>
</dbReference>
<evidence type="ECO:0000259" key="4">
    <source>
        <dbReference type="PROSITE" id="PS01124"/>
    </source>
</evidence>
<evidence type="ECO:0000313" key="5">
    <source>
        <dbReference type="EMBL" id="SDP84212.1"/>
    </source>
</evidence>
<gene>
    <name evidence="5" type="ORF">SAMN05216565_108153</name>
</gene>
<dbReference type="SUPFAM" id="SSF46689">
    <property type="entry name" value="Homeodomain-like"/>
    <property type="match status" value="2"/>
</dbReference>
<dbReference type="EMBL" id="FNJU01000008">
    <property type="protein sequence ID" value="SDP84212.1"/>
    <property type="molecule type" value="Genomic_DNA"/>
</dbReference>
<dbReference type="CDD" id="cd02208">
    <property type="entry name" value="cupin_RmlC-like"/>
    <property type="match status" value="1"/>
</dbReference>
<dbReference type="Proteomes" id="UP000199159">
    <property type="component" value="Unassembled WGS sequence"/>
</dbReference>
<dbReference type="AlphaFoldDB" id="A0A1H0W0K8"/>
<dbReference type="RefSeq" id="WP_090856423.1">
    <property type="nucleotide sequence ID" value="NZ_FNJU01000008.1"/>
</dbReference>
<dbReference type="Gene3D" id="2.60.120.10">
    <property type="entry name" value="Jelly Rolls"/>
    <property type="match status" value="1"/>
</dbReference>
<dbReference type="InterPro" id="IPR018062">
    <property type="entry name" value="HTH_AraC-typ_CS"/>
</dbReference>
<dbReference type="GO" id="GO:0003700">
    <property type="term" value="F:DNA-binding transcription factor activity"/>
    <property type="evidence" value="ECO:0007669"/>
    <property type="project" value="InterPro"/>
</dbReference>
<feature type="domain" description="HTH araC/xylS-type" evidence="4">
    <location>
        <begin position="187"/>
        <end position="285"/>
    </location>
</feature>
<evidence type="ECO:0000256" key="1">
    <source>
        <dbReference type="ARBA" id="ARBA00023015"/>
    </source>
</evidence>
<keyword evidence="3" id="KW-0804">Transcription</keyword>